<feature type="region of interest" description="Disordered" evidence="1">
    <location>
        <begin position="60"/>
        <end position="84"/>
    </location>
</feature>
<reference evidence="2 3" key="1">
    <citation type="submission" date="2015-11" db="EMBL/GenBank/DDBJ databases">
        <title>Expanding the genomic diversity of Burkholderia species for the development of highly accurate diagnostics.</title>
        <authorList>
            <person name="Sahl J."/>
            <person name="Keim P."/>
            <person name="Wagner D."/>
        </authorList>
    </citation>
    <scope>NUCLEOTIDE SEQUENCE [LARGE SCALE GENOMIC DNA]</scope>
    <source>
        <strain evidence="2 3">MSMB2087WGS</strain>
    </source>
</reference>
<dbReference type="RefSeq" id="WP_060192529.1">
    <property type="nucleotide sequence ID" value="NZ_LPHD01000049.1"/>
</dbReference>
<dbReference type="Proteomes" id="UP000060630">
    <property type="component" value="Unassembled WGS sequence"/>
</dbReference>
<dbReference type="AlphaFoldDB" id="A0A125DME6"/>
<protein>
    <submittedName>
        <fullName evidence="2">Uncharacterized protein</fullName>
    </submittedName>
</protein>
<evidence type="ECO:0000313" key="3">
    <source>
        <dbReference type="Proteomes" id="UP000060630"/>
    </source>
</evidence>
<organism evidence="2 3">
    <name type="scientific">Burkholderia ubonensis</name>
    <dbReference type="NCBI Taxonomy" id="101571"/>
    <lineage>
        <taxon>Bacteria</taxon>
        <taxon>Pseudomonadati</taxon>
        <taxon>Pseudomonadota</taxon>
        <taxon>Betaproteobacteria</taxon>
        <taxon>Burkholderiales</taxon>
        <taxon>Burkholderiaceae</taxon>
        <taxon>Burkholderia</taxon>
        <taxon>Burkholderia cepacia complex</taxon>
    </lineage>
</organism>
<name>A0A125DME6_9BURK</name>
<evidence type="ECO:0000313" key="2">
    <source>
        <dbReference type="EMBL" id="KWA84132.1"/>
    </source>
</evidence>
<sequence length="84" mass="9278">MHDCFDWTGLEALEGQRLCSACGPAKYSDGTPTRYGGKWHGQFARVFLPKGMFRTARNGNLEHVGNGDQDFRKYATVPSDPASP</sequence>
<dbReference type="EMBL" id="LPHD01000049">
    <property type="protein sequence ID" value="KWA84132.1"/>
    <property type="molecule type" value="Genomic_DNA"/>
</dbReference>
<comment type="caution">
    <text evidence="2">The sequence shown here is derived from an EMBL/GenBank/DDBJ whole genome shotgun (WGS) entry which is preliminary data.</text>
</comment>
<gene>
    <name evidence="2" type="ORF">WL29_22475</name>
</gene>
<proteinExistence type="predicted"/>
<evidence type="ECO:0000256" key="1">
    <source>
        <dbReference type="SAM" id="MobiDB-lite"/>
    </source>
</evidence>
<accession>A0A125DME6</accession>